<accession>A0A839HIH9</accession>
<evidence type="ECO:0000256" key="6">
    <source>
        <dbReference type="SAM" id="Phobius"/>
    </source>
</evidence>
<protein>
    <submittedName>
        <fullName evidence="8">LapA family protein</fullName>
    </submittedName>
</protein>
<keyword evidence="3 6" id="KW-1133">Transmembrane helix</keyword>
<evidence type="ECO:0000256" key="1">
    <source>
        <dbReference type="ARBA" id="ARBA00022475"/>
    </source>
</evidence>
<evidence type="ECO:0000313" key="9">
    <source>
        <dbReference type="Proteomes" id="UP000586093"/>
    </source>
</evidence>
<evidence type="ECO:0000256" key="4">
    <source>
        <dbReference type="ARBA" id="ARBA00023136"/>
    </source>
</evidence>
<keyword evidence="1" id="KW-1003">Cell membrane</keyword>
<dbReference type="RefSeq" id="WP_182660731.1">
    <property type="nucleotide sequence ID" value="NZ_JACIVI010000001.1"/>
</dbReference>
<dbReference type="Proteomes" id="UP000586093">
    <property type="component" value="Unassembled WGS sequence"/>
</dbReference>
<dbReference type="EMBL" id="JACIVI010000001">
    <property type="protein sequence ID" value="MBB1160622.1"/>
    <property type="molecule type" value="Genomic_DNA"/>
</dbReference>
<name>A0A839HIH9_9BURK</name>
<evidence type="ECO:0000259" key="7">
    <source>
        <dbReference type="Pfam" id="PF06305"/>
    </source>
</evidence>
<gene>
    <name evidence="8" type="ORF">H4F90_01330</name>
</gene>
<organism evidence="8 9">
    <name type="scientific">Aquariibacter albus</name>
    <dbReference type="NCBI Taxonomy" id="2759899"/>
    <lineage>
        <taxon>Bacteria</taxon>
        <taxon>Pseudomonadati</taxon>
        <taxon>Pseudomonadota</taxon>
        <taxon>Betaproteobacteria</taxon>
        <taxon>Burkholderiales</taxon>
        <taxon>Sphaerotilaceae</taxon>
        <taxon>Aquariibacter</taxon>
    </lineage>
</organism>
<feature type="region of interest" description="Disordered" evidence="5">
    <location>
        <begin position="75"/>
        <end position="125"/>
    </location>
</feature>
<dbReference type="AlphaFoldDB" id="A0A839HIH9"/>
<dbReference type="Pfam" id="PF06305">
    <property type="entry name" value="LapA_dom"/>
    <property type="match status" value="1"/>
</dbReference>
<evidence type="ECO:0000256" key="5">
    <source>
        <dbReference type="SAM" id="MobiDB-lite"/>
    </source>
</evidence>
<evidence type="ECO:0000256" key="3">
    <source>
        <dbReference type="ARBA" id="ARBA00022989"/>
    </source>
</evidence>
<feature type="transmembrane region" description="Helical" evidence="6">
    <location>
        <begin position="42"/>
        <end position="61"/>
    </location>
</feature>
<keyword evidence="2 6" id="KW-0812">Transmembrane</keyword>
<keyword evidence="4 6" id="KW-0472">Membrane</keyword>
<evidence type="ECO:0000313" key="8">
    <source>
        <dbReference type="EMBL" id="MBB1160622.1"/>
    </source>
</evidence>
<feature type="compositionally biased region" description="Low complexity" evidence="5">
    <location>
        <begin position="82"/>
        <end position="98"/>
    </location>
</feature>
<dbReference type="InterPro" id="IPR010445">
    <property type="entry name" value="LapA_dom"/>
</dbReference>
<reference evidence="8 9" key="1">
    <citation type="submission" date="2020-08" db="EMBL/GenBank/DDBJ databases">
        <title>Aquariorum lacteus gen. nov., sp. nov., a new member of the family Comamonadaceae, isolated from freshwater aquarium.</title>
        <authorList>
            <person name="Chun S.-J."/>
        </authorList>
    </citation>
    <scope>NUCLEOTIDE SEQUENCE [LARGE SCALE GENOMIC DNA]</scope>
    <source>
        <strain evidence="8 9">SJAQ100</strain>
    </source>
</reference>
<comment type="caution">
    <text evidence="8">The sequence shown here is derived from an EMBL/GenBank/DDBJ whole genome shotgun (WGS) entry which is preliminary data.</text>
</comment>
<sequence length="125" mass="13731">MRVLTWLLRAFLFFTLFAFALNNQEEAVVRWFFGHEWRTAMVYIVLAAFALGCALGVLAMLPSWLRLRRRVQEPPVEVTPTAGSPAAPRAGEAATTADLDSRPPPLPDLPALGPRDSLRGTPDGS</sequence>
<keyword evidence="9" id="KW-1185">Reference proteome</keyword>
<evidence type="ECO:0000256" key="2">
    <source>
        <dbReference type="ARBA" id="ARBA00022692"/>
    </source>
</evidence>
<feature type="domain" description="Lipopolysaccharide assembly protein A" evidence="7">
    <location>
        <begin position="22"/>
        <end position="72"/>
    </location>
</feature>
<proteinExistence type="predicted"/>
<dbReference type="GO" id="GO:0005886">
    <property type="term" value="C:plasma membrane"/>
    <property type="evidence" value="ECO:0007669"/>
    <property type="project" value="InterPro"/>
</dbReference>